<name>A0A8K0DDM4_IGNLU</name>
<dbReference type="InterPro" id="IPR009057">
    <property type="entry name" value="Homeodomain-like_sf"/>
</dbReference>
<gene>
    <name evidence="3" type="ORF">ILUMI_07380</name>
</gene>
<feature type="region of interest" description="Disordered" evidence="2">
    <location>
        <begin position="98"/>
        <end position="126"/>
    </location>
</feature>
<dbReference type="GO" id="GO:0005634">
    <property type="term" value="C:nucleus"/>
    <property type="evidence" value="ECO:0007669"/>
    <property type="project" value="UniProtKB-SubCell"/>
</dbReference>
<evidence type="ECO:0000313" key="4">
    <source>
        <dbReference type="Proteomes" id="UP000801492"/>
    </source>
</evidence>
<comment type="caution">
    <text evidence="3">The sequence shown here is derived from an EMBL/GenBank/DDBJ whole genome shotgun (WGS) entry which is preliminary data.</text>
</comment>
<dbReference type="OrthoDB" id="7273888at2759"/>
<dbReference type="Gene3D" id="1.10.10.10">
    <property type="entry name" value="Winged helix-like DNA-binding domain superfamily/Winged helix DNA-binding domain"/>
    <property type="match status" value="2"/>
</dbReference>
<evidence type="ECO:0000256" key="2">
    <source>
        <dbReference type="SAM" id="MobiDB-lite"/>
    </source>
</evidence>
<evidence type="ECO:0000256" key="1">
    <source>
        <dbReference type="ARBA" id="ARBA00004123"/>
    </source>
</evidence>
<dbReference type="InterPro" id="IPR036388">
    <property type="entry name" value="WH-like_DNA-bd_sf"/>
</dbReference>
<proteinExistence type="predicted"/>
<sequence>MPRISKEKRKLIVHKWCSEDGLSLRQLGKSMNVSVNGAKKVIKKFCEHNTLEDMPKPGRTEGSVNPEVNKKIVTLLKKNCSMSTREIADRVHVNVSTVQKNQTEAQHENIQETEKPKKNRNAIKMS</sequence>
<feature type="compositionally biased region" description="Basic residues" evidence="2">
    <location>
        <begin position="117"/>
        <end position="126"/>
    </location>
</feature>
<organism evidence="3 4">
    <name type="scientific">Ignelater luminosus</name>
    <name type="common">Cucubano</name>
    <name type="synonym">Pyrophorus luminosus</name>
    <dbReference type="NCBI Taxonomy" id="2038154"/>
    <lineage>
        <taxon>Eukaryota</taxon>
        <taxon>Metazoa</taxon>
        <taxon>Ecdysozoa</taxon>
        <taxon>Arthropoda</taxon>
        <taxon>Hexapoda</taxon>
        <taxon>Insecta</taxon>
        <taxon>Pterygota</taxon>
        <taxon>Neoptera</taxon>
        <taxon>Endopterygota</taxon>
        <taxon>Coleoptera</taxon>
        <taxon>Polyphaga</taxon>
        <taxon>Elateriformia</taxon>
        <taxon>Elateroidea</taxon>
        <taxon>Elateridae</taxon>
        <taxon>Agrypninae</taxon>
        <taxon>Pyrophorini</taxon>
        <taxon>Ignelater</taxon>
    </lineage>
</organism>
<dbReference type="Proteomes" id="UP000801492">
    <property type="component" value="Unassembled WGS sequence"/>
</dbReference>
<dbReference type="SUPFAM" id="SSF46689">
    <property type="entry name" value="Homeodomain-like"/>
    <property type="match status" value="1"/>
</dbReference>
<evidence type="ECO:0000313" key="3">
    <source>
        <dbReference type="EMBL" id="KAF2898795.1"/>
    </source>
</evidence>
<protein>
    <submittedName>
        <fullName evidence="3">Uncharacterized protein</fullName>
    </submittedName>
</protein>
<feature type="compositionally biased region" description="Basic and acidic residues" evidence="2">
    <location>
        <begin position="105"/>
        <end position="116"/>
    </location>
</feature>
<dbReference type="EMBL" id="VTPC01003255">
    <property type="protein sequence ID" value="KAF2898795.1"/>
    <property type="molecule type" value="Genomic_DNA"/>
</dbReference>
<keyword evidence="4" id="KW-1185">Reference proteome</keyword>
<accession>A0A8K0DDM4</accession>
<dbReference type="AlphaFoldDB" id="A0A8K0DDM4"/>
<dbReference type="Pfam" id="PF13412">
    <property type="entry name" value="HTH_24"/>
    <property type="match status" value="1"/>
</dbReference>
<reference evidence="3" key="1">
    <citation type="submission" date="2019-08" db="EMBL/GenBank/DDBJ databases">
        <title>The genome of the North American firefly Photinus pyralis.</title>
        <authorList>
            <consortium name="Photinus pyralis genome working group"/>
            <person name="Fallon T.R."/>
            <person name="Sander Lower S.E."/>
            <person name="Weng J.-K."/>
        </authorList>
    </citation>
    <scope>NUCLEOTIDE SEQUENCE</scope>
    <source>
        <strain evidence="3">TRF0915ILg1</strain>
        <tissue evidence="3">Whole body</tissue>
    </source>
</reference>
<comment type="subcellular location">
    <subcellularLocation>
        <location evidence="1">Nucleus</location>
    </subcellularLocation>
</comment>